<evidence type="ECO:0000313" key="3">
    <source>
        <dbReference type="Proteomes" id="UP000222542"/>
    </source>
</evidence>
<dbReference type="EMBL" id="AYRZ02000010">
    <property type="protein sequence ID" value="PHT70678.1"/>
    <property type="molecule type" value="Genomic_DNA"/>
</dbReference>
<dbReference type="SUPFAM" id="SSF81383">
    <property type="entry name" value="F-box domain"/>
    <property type="match status" value="1"/>
</dbReference>
<dbReference type="InterPro" id="IPR001810">
    <property type="entry name" value="F-box_dom"/>
</dbReference>
<keyword evidence="3" id="KW-1185">Reference proteome</keyword>
<gene>
    <name evidence="2" type="ORF">T459_25782</name>
</gene>
<dbReference type="Gramene" id="PHT70678">
    <property type="protein sequence ID" value="PHT70678"/>
    <property type="gene ID" value="T459_25782"/>
</dbReference>
<dbReference type="Pfam" id="PF00646">
    <property type="entry name" value="F-box"/>
    <property type="match status" value="1"/>
</dbReference>
<proteinExistence type="predicted"/>
<evidence type="ECO:0000259" key="1">
    <source>
        <dbReference type="PROSITE" id="PS50181"/>
    </source>
</evidence>
<dbReference type="Gene3D" id="1.20.1280.50">
    <property type="match status" value="1"/>
</dbReference>
<comment type="caution">
    <text evidence="2">The sequence shown here is derived from an EMBL/GenBank/DDBJ whole genome shotgun (WGS) entry which is preliminary data.</text>
</comment>
<sequence>MPKKKLHISTNIPNRTRKKKLHKMTITFKDDTSIFPSEILLDILIRLPVKSLLRFESVSNPWNIMISANEFKKSHRDKVLSREKLLLQSSNVFKFRELESSQLDMIENNGFP</sequence>
<feature type="domain" description="F-box" evidence="1">
    <location>
        <begin position="29"/>
        <end position="75"/>
    </location>
</feature>
<organism evidence="2 3">
    <name type="scientific">Capsicum annuum</name>
    <name type="common">Capsicum pepper</name>
    <dbReference type="NCBI Taxonomy" id="4072"/>
    <lineage>
        <taxon>Eukaryota</taxon>
        <taxon>Viridiplantae</taxon>
        <taxon>Streptophyta</taxon>
        <taxon>Embryophyta</taxon>
        <taxon>Tracheophyta</taxon>
        <taxon>Spermatophyta</taxon>
        <taxon>Magnoliopsida</taxon>
        <taxon>eudicotyledons</taxon>
        <taxon>Gunneridae</taxon>
        <taxon>Pentapetalae</taxon>
        <taxon>asterids</taxon>
        <taxon>lamiids</taxon>
        <taxon>Solanales</taxon>
        <taxon>Solanaceae</taxon>
        <taxon>Solanoideae</taxon>
        <taxon>Capsiceae</taxon>
        <taxon>Capsicum</taxon>
    </lineage>
</organism>
<reference evidence="2 3" key="2">
    <citation type="journal article" date="2017" name="Genome Biol.">
        <title>New reference genome sequences of hot pepper reveal the massive evolution of plant disease-resistance genes by retroduplication.</title>
        <authorList>
            <person name="Kim S."/>
            <person name="Park J."/>
            <person name="Yeom S.I."/>
            <person name="Kim Y.M."/>
            <person name="Seo E."/>
            <person name="Kim K.T."/>
            <person name="Kim M.S."/>
            <person name="Lee J.M."/>
            <person name="Cheong K."/>
            <person name="Shin H.S."/>
            <person name="Kim S.B."/>
            <person name="Han K."/>
            <person name="Lee J."/>
            <person name="Park M."/>
            <person name="Lee H.A."/>
            <person name="Lee H.Y."/>
            <person name="Lee Y."/>
            <person name="Oh S."/>
            <person name="Lee J.H."/>
            <person name="Choi E."/>
            <person name="Choi E."/>
            <person name="Lee S.E."/>
            <person name="Jeon J."/>
            <person name="Kim H."/>
            <person name="Choi G."/>
            <person name="Song H."/>
            <person name="Lee J."/>
            <person name="Lee S.C."/>
            <person name="Kwon J.K."/>
            <person name="Lee H.Y."/>
            <person name="Koo N."/>
            <person name="Hong Y."/>
            <person name="Kim R.W."/>
            <person name="Kang W.H."/>
            <person name="Huh J.H."/>
            <person name="Kang B.C."/>
            <person name="Yang T.J."/>
            <person name="Lee Y.H."/>
            <person name="Bennetzen J.L."/>
            <person name="Choi D."/>
        </authorList>
    </citation>
    <scope>NUCLEOTIDE SEQUENCE [LARGE SCALE GENOMIC DNA]</scope>
    <source>
        <strain evidence="3">cv. CM334</strain>
    </source>
</reference>
<dbReference type="AlphaFoldDB" id="A0A2G2YLP3"/>
<reference evidence="2 3" key="1">
    <citation type="journal article" date="2014" name="Nat. Genet.">
        <title>Genome sequence of the hot pepper provides insights into the evolution of pungency in Capsicum species.</title>
        <authorList>
            <person name="Kim S."/>
            <person name="Park M."/>
            <person name="Yeom S.I."/>
            <person name="Kim Y.M."/>
            <person name="Lee J.M."/>
            <person name="Lee H.A."/>
            <person name="Seo E."/>
            <person name="Choi J."/>
            <person name="Cheong K."/>
            <person name="Kim K.T."/>
            <person name="Jung K."/>
            <person name="Lee G.W."/>
            <person name="Oh S.K."/>
            <person name="Bae C."/>
            <person name="Kim S.B."/>
            <person name="Lee H.Y."/>
            <person name="Kim S.Y."/>
            <person name="Kim M.S."/>
            <person name="Kang B.C."/>
            <person name="Jo Y.D."/>
            <person name="Yang H.B."/>
            <person name="Jeong H.J."/>
            <person name="Kang W.H."/>
            <person name="Kwon J.K."/>
            <person name="Shin C."/>
            <person name="Lim J.Y."/>
            <person name="Park J.H."/>
            <person name="Huh J.H."/>
            <person name="Kim J.S."/>
            <person name="Kim B.D."/>
            <person name="Cohen O."/>
            <person name="Paran I."/>
            <person name="Suh M.C."/>
            <person name="Lee S.B."/>
            <person name="Kim Y.K."/>
            <person name="Shin Y."/>
            <person name="Noh S.J."/>
            <person name="Park J."/>
            <person name="Seo Y.S."/>
            <person name="Kwon S.Y."/>
            <person name="Kim H.A."/>
            <person name="Park J.M."/>
            <person name="Kim H.J."/>
            <person name="Choi S.B."/>
            <person name="Bosland P.W."/>
            <person name="Reeves G."/>
            <person name="Jo S.H."/>
            <person name="Lee B.W."/>
            <person name="Cho H.T."/>
            <person name="Choi H.S."/>
            <person name="Lee M.S."/>
            <person name="Yu Y."/>
            <person name="Do Choi Y."/>
            <person name="Park B.S."/>
            <person name="van Deynze A."/>
            <person name="Ashrafi H."/>
            <person name="Hill T."/>
            <person name="Kim W.T."/>
            <person name="Pai H.S."/>
            <person name="Ahn H.K."/>
            <person name="Yeam I."/>
            <person name="Giovannoni J.J."/>
            <person name="Rose J.K."/>
            <person name="Sorensen I."/>
            <person name="Lee S.J."/>
            <person name="Kim R.W."/>
            <person name="Choi I.Y."/>
            <person name="Choi B.S."/>
            <person name="Lim J.S."/>
            <person name="Lee Y.H."/>
            <person name="Choi D."/>
        </authorList>
    </citation>
    <scope>NUCLEOTIDE SEQUENCE [LARGE SCALE GENOMIC DNA]</scope>
    <source>
        <strain evidence="3">cv. CM334</strain>
    </source>
</reference>
<accession>A0A2G2YLP3</accession>
<evidence type="ECO:0000313" key="2">
    <source>
        <dbReference type="EMBL" id="PHT70678.1"/>
    </source>
</evidence>
<dbReference type="PROSITE" id="PS50181">
    <property type="entry name" value="FBOX"/>
    <property type="match status" value="1"/>
</dbReference>
<dbReference type="InterPro" id="IPR036047">
    <property type="entry name" value="F-box-like_dom_sf"/>
</dbReference>
<name>A0A2G2YLP3_CAPAN</name>
<protein>
    <recommendedName>
        <fullName evidence="1">F-box domain-containing protein</fullName>
    </recommendedName>
</protein>
<dbReference type="Proteomes" id="UP000222542">
    <property type="component" value="Unassembled WGS sequence"/>
</dbReference>
<dbReference type="SMART" id="SM00256">
    <property type="entry name" value="FBOX"/>
    <property type="match status" value="1"/>
</dbReference>